<sequence>MLQIFLSHHHMVATPKRIDFAADVLLNAVDYESEETVRLIVDGGYSSVTVRNTAGEMPLHRAILKCNTQLMELLVGLDPSGVSLTSVTVVSESPVHYAARHGSVRVMETLLHCITGMYGDSQTLDENDNPLNATNREGVTGLYVAGMTGGITSRGMAEQDAIVELLQQHGARLFPRDRIMTPLFPPSIDLVLLDCHVRRGLVSCVQDASGRNQHLDDENGGDDGQTGNALLTELCAEWVSSTAVVPLPSLDRVYSPERSDLAGALLVVVSAGYALDLLPLLVELPVLRCAMSGLLHRLEHFARVPQQHSLLHQLYAELSEAQSEHTASE</sequence>
<dbReference type="Proteomes" id="UP001165121">
    <property type="component" value="Unassembled WGS sequence"/>
</dbReference>
<evidence type="ECO:0000256" key="2">
    <source>
        <dbReference type="ARBA" id="ARBA00023043"/>
    </source>
</evidence>
<keyword evidence="1" id="KW-0677">Repeat</keyword>
<gene>
    <name evidence="3" type="ORF">Pfra01_001241700</name>
</gene>
<dbReference type="AlphaFoldDB" id="A0A9W7CSB2"/>
<dbReference type="PANTHER" id="PTHR24198:SF165">
    <property type="entry name" value="ANKYRIN REPEAT-CONTAINING PROTEIN-RELATED"/>
    <property type="match status" value="1"/>
</dbReference>
<name>A0A9W7CSB2_9STRA</name>
<protein>
    <submittedName>
        <fullName evidence="3">Unnamed protein product</fullName>
    </submittedName>
</protein>
<evidence type="ECO:0000256" key="1">
    <source>
        <dbReference type="ARBA" id="ARBA00022737"/>
    </source>
</evidence>
<organism evidence="3 4">
    <name type="scientific">Phytophthora fragariaefolia</name>
    <dbReference type="NCBI Taxonomy" id="1490495"/>
    <lineage>
        <taxon>Eukaryota</taxon>
        <taxon>Sar</taxon>
        <taxon>Stramenopiles</taxon>
        <taxon>Oomycota</taxon>
        <taxon>Peronosporomycetes</taxon>
        <taxon>Peronosporales</taxon>
        <taxon>Peronosporaceae</taxon>
        <taxon>Phytophthora</taxon>
    </lineage>
</organism>
<proteinExistence type="predicted"/>
<dbReference type="SUPFAM" id="SSF48403">
    <property type="entry name" value="Ankyrin repeat"/>
    <property type="match status" value="1"/>
</dbReference>
<dbReference type="InterPro" id="IPR002110">
    <property type="entry name" value="Ankyrin_rpt"/>
</dbReference>
<dbReference type="EMBL" id="BSXT01001245">
    <property type="protein sequence ID" value="GMF40435.1"/>
    <property type="molecule type" value="Genomic_DNA"/>
</dbReference>
<reference evidence="3" key="1">
    <citation type="submission" date="2023-04" db="EMBL/GenBank/DDBJ databases">
        <title>Phytophthora fragariaefolia NBRC 109709.</title>
        <authorList>
            <person name="Ichikawa N."/>
            <person name="Sato H."/>
            <person name="Tonouchi N."/>
        </authorList>
    </citation>
    <scope>NUCLEOTIDE SEQUENCE</scope>
    <source>
        <strain evidence="3">NBRC 109709</strain>
    </source>
</reference>
<keyword evidence="2" id="KW-0040">ANK repeat</keyword>
<evidence type="ECO:0000313" key="3">
    <source>
        <dbReference type="EMBL" id="GMF40435.1"/>
    </source>
</evidence>
<accession>A0A9W7CSB2</accession>
<keyword evidence="4" id="KW-1185">Reference proteome</keyword>
<dbReference type="OrthoDB" id="539213at2759"/>
<dbReference type="Pfam" id="PF12796">
    <property type="entry name" value="Ank_2"/>
    <property type="match status" value="1"/>
</dbReference>
<dbReference type="Gene3D" id="1.25.40.20">
    <property type="entry name" value="Ankyrin repeat-containing domain"/>
    <property type="match status" value="1"/>
</dbReference>
<evidence type="ECO:0000313" key="4">
    <source>
        <dbReference type="Proteomes" id="UP001165121"/>
    </source>
</evidence>
<dbReference type="PANTHER" id="PTHR24198">
    <property type="entry name" value="ANKYRIN REPEAT AND PROTEIN KINASE DOMAIN-CONTAINING PROTEIN"/>
    <property type="match status" value="1"/>
</dbReference>
<dbReference type="InterPro" id="IPR036770">
    <property type="entry name" value="Ankyrin_rpt-contain_sf"/>
</dbReference>
<comment type="caution">
    <text evidence="3">The sequence shown here is derived from an EMBL/GenBank/DDBJ whole genome shotgun (WGS) entry which is preliminary data.</text>
</comment>